<keyword evidence="4 6" id="KW-0949">S-adenosyl-L-methionine</keyword>
<evidence type="ECO:0000256" key="5">
    <source>
        <dbReference type="ARBA" id="ARBA00022747"/>
    </source>
</evidence>
<keyword evidence="3 6" id="KW-0808">Transferase</keyword>
<sequence>MNNINVLSLFDGVSCGRVALDRAGIKVDNYYASEIDRYAIQIAQKNYPDTIQIGDVTKWDEWELPKIDLIIGGSPCTHWSVARRDRETTSDGIGFQLFKCFADSINKFKPKYFLYENNHGIHKNIKNEITKYLGVEPIMINSSLVSAQNRKRLYWTNIPNIQQPEDKNILLKDVILDDVLPVALHNLYGGFKEKAVRVFEGKSPTIRTAAGGGHIPSFVKTDLIHSEKAIEYMNRKVKDGRDHWDFGHHSDIRNEKSSAVVANFFKGVPYNVFKDWDCIRKFHPIECERLQTLPDNYTEGVSNTQRYKAIGNGWTVDVIAHIFKNIK</sequence>
<dbReference type="SUPFAM" id="SSF53335">
    <property type="entry name" value="S-adenosyl-L-methionine-dependent methyltransferases"/>
    <property type="match status" value="1"/>
</dbReference>
<evidence type="ECO:0000256" key="4">
    <source>
        <dbReference type="ARBA" id="ARBA00022691"/>
    </source>
</evidence>
<keyword evidence="2 6" id="KW-0489">Methyltransferase</keyword>
<dbReference type="PANTHER" id="PTHR23068:SF25">
    <property type="entry name" value="DNA (CYTOSINE-5)-METHYLTRANSFERASE DRM2"/>
    <property type="match status" value="1"/>
</dbReference>
<proteinExistence type="inferred from homology"/>
<dbReference type="EC" id="2.1.1.37" evidence="1"/>
<evidence type="ECO:0000256" key="3">
    <source>
        <dbReference type="ARBA" id="ARBA00022679"/>
    </source>
</evidence>
<dbReference type="Proteomes" id="UP000680279">
    <property type="component" value="Unassembled WGS sequence"/>
</dbReference>
<evidence type="ECO:0000256" key="2">
    <source>
        <dbReference type="ARBA" id="ARBA00022603"/>
    </source>
</evidence>
<dbReference type="PROSITE" id="PS51679">
    <property type="entry name" value="SAM_MT_C5"/>
    <property type="match status" value="1"/>
</dbReference>
<evidence type="ECO:0000313" key="7">
    <source>
        <dbReference type="EMBL" id="GIN22524.1"/>
    </source>
</evidence>
<comment type="caution">
    <text evidence="7">The sequence shown here is derived from an EMBL/GenBank/DDBJ whole genome shotgun (WGS) entry which is preliminary data.</text>
</comment>
<dbReference type="Pfam" id="PF00145">
    <property type="entry name" value="DNA_methylase"/>
    <property type="match status" value="1"/>
</dbReference>
<protein>
    <recommendedName>
        <fullName evidence="1">DNA (cytosine-5-)-methyltransferase</fullName>
        <ecNumber evidence="1">2.1.1.37</ecNumber>
    </recommendedName>
</protein>
<feature type="active site" evidence="6">
    <location>
        <position position="76"/>
    </location>
</feature>
<dbReference type="EMBL" id="BOQT01000018">
    <property type="protein sequence ID" value="GIN22524.1"/>
    <property type="molecule type" value="Genomic_DNA"/>
</dbReference>
<gene>
    <name evidence="7" type="ORF">J1TS3_36580</name>
</gene>
<evidence type="ECO:0000313" key="8">
    <source>
        <dbReference type="Proteomes" id="UP000680279"/>
    </source>
</evidence>
<dbReference type="InterPro" id="IPR029063">
    <property type="entry name" value="SAM-dependent_MTases_sf"/>
</dbReference>
<evidence type="ECO:0000256" key="1">
    <source>
        <dbReference type="ARBA" id="ARBA00011975"/>
    </source>
</evidence>
<comment type="similarity">
    <text evidence="6">Belongs to the class I-like SAM-binding methyltransferase superfamily. C5-methyltransferase family.</text>
</comment>
<dbReference type="RefSeq" id="WP_212963647.1">
    <property type="nucleotide sequence ID" value="NZ_BOQT01000018.1"/>
</dbReference>
<dbReference type="InterPro" id="IPR018117">
    <property type="entry name" value="C5_DNA_meth_AS"/>
</dbReference>
<accession>A0ABQ4K9X4</accession>
<reference evidence="7 8" key="1">
    <citation type="submission" date="2021-03" db="EMBL/GenBank/DDBJ databases">
        <title>Antimicrobial resistance genes in bacteria isolated from Japanese honey, and their potential for conferring macrolide and lincosamide resistance in the American foulbrood pathogen Paenibacillus larvae.</title>
        <authorList>
            <person name="Okamoto M."/>
            <person name="Kumagai M."/>
            <person name="Kanamori H."/>
            <person name="Takamatsu D."/>
        </authorList>
    </citation>
    <scope>NUCLEOTIDE SEQUENCE [LARGE SCALE GENOMIC DNA]</scope>
    <source>
        <strain evidence="7 8">J1TS3</strain>
    </source>
</reference>
<dbReference type="Gene3D" id="3.90.120.10">
    <property type="entry name" value="DNA Methylase, subunit A, domain 2"/>
    <property type="match status" value="1"/>
</dbReference>
<organism evidence="7 8">
    <name type="scientific">Siminovitchia fordii</name>
    <dbReference type="NCBI Taxonomy" id="254759"/>
    <lineage>
        <taxon>Bacteria</taxon>
        <taxon>Bacillati</taxon>
        <taxon>Bacillota</taxon>
        <taxon>Bacilli</taxon>
        <taxon>Bacillales</taxon>
        <taxon>Bacillaceae</taxon>
        <taxon>Siminovitchia</taxon>
    </lineage>
</organism>
<dbReference type="Gene3D" id="3.40.50.150">
    <property type="entry name" value="Vaccinia Virus protein VP39"/>
    <property type="match status" value="1"/>
</dbReference>
<name>A0ABQ4K9X4_9BACI</name>
<dbReference type="InterPro" id="IPR001525">
    <property type="entry name" value="C5_MeTfrase"/>
</dbReference>
<keyword evidence="5" id="KW-0680">Restriction system</keyword>
<dbReference type="NCBIfam" id="TIGR00675">
    <property type="entry name" value="dcm"/>
    <property type="match status" value="1"/>
</dbReference>
<dbReference type="PANTHER" id="PTHR23068">
    <property type="entry name" value="DNA CYTOSINE-5- -METHYLTRANSFERASE 3-RELATED"/>
    <property type="match status" value="1"/>
</dbReference>
<dbReference type="PROSITE" id="PS00094">
    <property type="entry name" value="C5_MTASE_1"/>
    <property type="match status" value="1"/>
</dbReference>
<keyword evidence="8" id="KW-1185">Reference proteome</keyword>
<evidence type="ECO:0000256" key="6">
    <source>
        <dbReference type="PROSITE-ProRule" id="PRU01016"/>
    </source>
</evidence>
<dbReference type="InterPro" id="IPR050390">
    <property type="entry name" value="C5-Methyltransferase"/>
</dbReference>